<reference evidence="21" key="1">
    <citation type="submission" date="2012-01" db="EMBL/GenBank/DDBJ databases">
        <title>The Genome Sequence of Oreochromis niloticus (Nile Tilapia).</title>
        <authorList>
            <consortium name="Broad Institute Genome Assembly Team"/>
            <consortium name="Broad Institute Sequencing Platform"/>
            <person name="Di Palma F."/>
            <person name="Johnson J."/>
            <person name="Lander E.S."/>
            <person name="Lindblad-Toh K."/>
        </authorList>
    </citation>
    <scope>NUCLEOTIDE SEQUENCE [LARGE SCALE GENOMIC DNA]</scope>
</reference>
<dbReference type="OMA" id="CQVPTMY"/>
<comment type="similarity">
    <text evidence="2 17">Belongs to the serpin family.</text>
</comment>
<keyword evidence="10" id="KW-0732">Signal</keyword>
<evidence type="ECO:0000256" key="12">
    <source>
        <dbReference type="ARBA" id="ARBA00023084"/>
    </source>
</evidence>
<evidence type="ECO:0000256" key="17">
    <source>
        <dbReference type="RuleBase" id="RU000411"/>
    </source>
</evidence>
<comment type="function">
    <text evidence="15">Most important serine protease inhibitor in plasma that regulates the blood coagulation cascade. AT-III inhibits thrombin, matriptase-3/TMPRSS7, as well as factors IXa, Xa and XIa. Its inhibitory activity is greatly enhanced in the presence of heparin.</text>
</comment>
<sequence length="488" mass="55418">MSQRLICCLCALQDTDLSSAQTAHICLCERSQLYLLKMRFADCLLVLVFLPFLSVAIAIDICSAKPKDLSLEPYCVYRSPEPELSEGPALEPEAVPNFTNPRVWELSKANGRFALSLYKQLALGRSPESNIFMSPISISTAFAMTKLGACNETLKQIMKVFEFDTIKEKTSDQVHFFFAKLNCRLYRKKDETTELISANRLFGDKSLTFNETYQNISETVYGAKLLPLNFKENPERARVTINNWISNKTENRIQDTLPEGSLDRTTVLVLVNTIYFKGQWKNKFDKDQVFVTDFHVSASHTCSVNMMYQQTKFRYKYFPDDHVQLLEMPYRGDDITMVIILPSRDTALSQVEESLDLAKLNSWLDQMSETTVSVEVPRFKVEHSFSLKEKLKEMGLTDLFSSDKASLPGMLEDSNFGLYISDAFHKAFLEVNEEGSEAAAATAVVAVGRSFNPYREVFTADRPFLVLIRESIINTLLFTGRVADPCNQ</sequence>
<evidence type="ECO:0000259" key="19">
    <source>
        <dbReference type="SMART" id="SM00093"/>
    </source>
</evidence>
<dbReference type="FunFam" id="3.30.497.10:FF:000008">
    <property type="entry name" value="antithrombin-III isoform X1"/>
    <property type="match status" value="1"/>
</dbReference>
<proteinExistence type="inferred from homology"/>
<keyword evidence="9" id="KW-0356">Hemostasis</keyword>
<dbReference type="GO" id="GO:0004867">
    <property type="term" value="F:serine-type endopeptidase inhibitor activity"/>
    <property type="evidence" value="ECO:0007669"/>
    <property type="project" value="UniProtKB-KW"/>
</dbReference>
<evidence type="ECO:0000256" key="18">
    <source>
        <dbReference type="SAM" id="Phobius"/>
    </source>
</evidence>
<reference evidence="20" key="2">
    <citation type="submission" date="2025-08" db="UniProtKB">
        <authorList>
            <consortium name="Ensembl"/>
        </authorList>
    </citation>
    <scope>IDENTIFICATION</scope>
</reference>
<evidence type="ECO:0000256" key="5">
    <source>
        <dbReference type="ARBA" id="ARBA00022525"/>
    </source>
</evidence>
<dbReference type="HOGENOM" id="CLU_023330_0_2_1"/>
<dbReference type="PANTHER" id="PTHR11461">
    <property type="entry name" value="SERINE PROTEASE INHIBITOR, SERPIN"/>
    <property type="match status" value="1"/>
</dbReference>
<dbReference type="InterPro" id="IPR036186">
    <property type="entry name" value="Serpin_sf"/>
</dbReference>
<evidence type="ECO:0000256" key="2">
    <source>
        <dbReference type="ARBA" id="ARBA00009500"/>
    </source>
</evidence>
<dbReference type="InterPro" id="IPR042185">
    <property type="entry name" value="Serpin_sf_2"/>
</dbReference>
<dbReference type="FunCoup" id="I3JLQ7">
    <property type="interactions" value="634"/>
</dbReference>
<dbReference type="InterPro" id="IPR000215">
    <property type="entry name" value="Serpin_fam"/>
</dbReference>
<dbReference type="GO" id="GO:0007596">
    <property type="term" value="P:blood coagulation"/>
    <property type="evidence" value="ECO:0007669"/>
    <property type="project" value="UniProtKB-KW"/>
</dbReference>
<evidence type="ECO:0000313" key="21">
    <source>
        <dbReference type="Proteomes" id="UP000005207"/>
    </source>
</evidence>
<dbReference type="SMART" id="SM00093">
    <property type="entry name" value="SERPIN"/>
    <property type="match status" value="1"/>
</dbReference>
<keyword evidence="7" id="KW-0358">Heparin-binding</keyword>
<evidence type="ECO:0000256" key="7">
    <source>
        <dbReference type="ARBA" id="ARBA00022674"/>
    </source>
</evidence>
<dbReference type="RefSeq" id="XP_003448825.2">
    <property type="nucleotide sequence ID" value="XM_003448777.5"/>
</dbReference>
<evidence type="ECO:0000256" key="13">
    <source>
        <dbReference type="ARBA" id="ARBA00023157"/>
    </source>
</evidence>
<keyword evidence="11" id="KW-0722">Serine protease inhibitor</keyword>
<dbReference type="InParanoid" id="I3JLQ7"/>
<evidence type="ECO:0000256" key="1">
    <source>
        <dbReference type="ARBA" id="ARBA00004239"/>
    </source>
</evidence>
<dbReference type="AlphaFoldDB" id="I3JLQ7"/>
<dbReference type="GO" id="GO:0071391">
    <property type="term" value="P:cellular response to estrogen stimulus"/>
    <property type="evidence" value="ECO:0007669"/>
    <property type="project" value="Ensembl"/>
</dbReference>
<evidence type="ECO:0000256" key="14">
    <source>
        <dbReference type="ARBA" id="ARBA00023180"/>
    </source>
</evidence>
<feature type="domain" description="Serpin" evidence="19">
    <location>
        <begin position="115"/>
        <end position="485"/>
    </location>
</feature>
<keyword evidence="6" id="KW-0597">Phosphoprotein</keyword>
<dbReference type="GO" id="GO:0008201">
    <property type="term" value="F:heparin binding"/>
    <property type="evidence" value="ECO:0007669"/>
    <property type="project" value="UniProtKB-KW"/>
</dbReference>
<organism evidence="20 21">
    <name type="scientific">Oreochromis niloticus</name>
    <name type="common">Nile tilapia</name>
    <name type="synonym">Tilapia nilotica</name>
    <dbReference type="NCBI Taxonomy" id="8128"/>
    <lineage>
        <taxon>Eukaryota</taxon>
        <taxon>Metazoa</taxon>
        <taxon>Chordata</taxon>
        <taxon>Craniata</taxon>
        <taxon>Vertebrata</taxon>
        <taxon>Euteleostomi</taxon>
        <taxon>Actinopterygii</taxon>
        <taxon>Neopterygii</taxon>
        <taxon>Teleostei</taxon>
        <taxon>Neoteleostei</taxon>
        <taxon>Acanthomorphata</taxon>
        <taxon>Ovalentaria</taxon>
        <taxon>Cichlomorphae</taxon>
        <taxon>Cichliformes</taxon>
        <taxon>Cichlidae</taxon>
        <taxon>African cichlids</taxon>
        <taxon>Pseudocrenilabrinae</taxon>
        <taxon>Oreochromini</taxon>
        <taxon>Oreochromis</taxon>
    </lineage>
</organism>
<dbReference type="GeneID" id="100692717"/>
<keyword evidence="14" id="KW-0325">Glycoprotein</keyword>
<dbReference type="CTD" id="462"/>
<dbReference type="KEGG" id="onl:100692717"/>
<dbReference type="Proteomes" id="UP000005207">
    <property type="component" value="Linkage group LG17"/>
</dbReference>
<dbReference type="OrthoDB" id="9440847at2759"/>
<dbReference type="Pfam" id="PF00079">
    <property type="entry name" value="Serpin"/>
    <property type="match status" value="1"/>
</dbReference>
<dbReference type="InterPro" id="IPR023796">
    <property type="entry name" value="Serpin_dom"/>
</dbReference>
<reference evidence="20" key="3">
    <citation type="submission" date="2025-09" db="UniProtKB">
        <authorList>
            <consortium name="Ensembl"/>
        </authorList>
    </citation>
    <scope>IDENTIFICATION</scope>
</reference>
<keyword evidence="18" id="KW-0812">Transmembrane</keyword>
<comment type="subunit">
    <text evidence="3">Forms protease inhibiting heterodimer with TMPRSS7.</text>
</comment>
<accession>I3JLQ7</accession>
<evidence type="ECO:0000256" key="15">
    <source>
        <dbReference type="ARBA" id="ARBA00025088"/>
    </source>
</evidence>
<evidence type="ECO:0000256" key="6">
    <source>
        <dbReference type="ARBA" id="ARBA00022553"/>
    </source>
</evidence>
<dbReference type="InterPro" id="IPR042178">
    <property type="entry name" value="Serpin_sf_1"/>
</dbReference>
<keyword evidence="18" id="KW-1133">Transmembrane helix</keyword>
<comment type="subcellular location">
    <subcellularLocation>
        <location evidence="1">Secreted</location>
        <location evidence="1">Extracellular space</location>
    </subcellularLocation>
</comment>
<evidence type="ECO:0000256" key="16">
    <source>
        <dbReference type="ARBA" id="ARBA00033153"/>
    </source>
</evidence>
<evidence type="ECO:0000256" key="11">
    <source>
        <dbReference type="ARBA" id="ARBA00022900"/>
    </source>
</evidence>
<dbReference type="STRING" id="8128.ENSONIP00000009801"/>
<evidence type="ECO:0000256" key="9">
    <source>
        <dbReference type="ARBA" id="ARBA00022696"/>
    </source>
</evidence>
<dbReference type="GO" id="GO:0005615">
    <property type="term" value="C:extracellular space"/>
    <property type="evidence" value="ECO:0007669"/>
    <property type="project" value="InterPro"/>
</dbReference>
<keyword evidence="8" id="KW-0646">Protease inhibitor</keyword>
<dbReference type="InterPro" id="IPR023795">
    <property type="entry name" value="Serpin_CS"/>
</dbReference>
<dbReference type="GO" id="GO:0030193">
    <property type="term" value="P:regulation of blood coagulation"/>
    <property type="evidence" value="ECO:0007669"/>
    <property type="project" value="Ensembl"/>
</dbReference>
<dbReference type="Gene3D" id="3.30.497.10">
    <property type="entry name" value="Antithrombin, subunit I, domain 2"/>
    <property type="match status" value="1"/>
</dbReference>
<dbReference type="PANTHER" id="PTHR11461:SF53">
    <property type="entry name" value="ANTITHROMBIN-III"/>
    <property type="match status" value="1"/>
</dbReference>
<evidence type="ECO:0000256" key="4">
    <source>
        <dbReference type="ARBA" id="ARBA00015267"/>
    </source>
</evidence>
<dbReference type="eggNOG" id="KOG2392">
    <property type="taxonomic scope" value="Eukaryota"/>
</dbReference>
<dbReference type="Gene3D" id="2.30.39.10">
    <property type="entry name" value="Alpha-1-antitrypsin, domain 1"/>
    <property type="match status" value="1"/>
</dbReference>
<dbReference type="GeneTree" id="ENSGT00940000157967"/>
<evidence type="ECO:0000256" key="8">
    <source>
        <dbReference type="ARBA" id="ARBA00022690"/>
    </source>
</evidence>
<keyword evidence="18" id="KW-0472">Membrane</keyword>
<protein>
    <recommendedName>
        <fullName evidence="4">Antithrombin-III</fullName>
    </recommendedName>
    <alternativeName>
        <fullName evidence="16">Serpin C1</fullName>
    </alternativeName>
</protein>
<name>I3JLQ7_ORENI</name>
<dbReference type="Ensembl" id="ENSONIT00000009807.2">
    <property type="protein sequence ID" value="ENSONIP00000009801.2"/>
    <property type="gene ID" value="ENSONIG00000007781.2"/>
</dbReference>
<dbReference type="PROSITE" id="PS00284">
    <property type="entry name" value="SERPIN"/>
    <property type="match status" value="1"/>
</dbReference>
<dbReference type="MEROPS" id="I04.018"/>
<keyword evidence="12" id="KW-0094">Blood coagulation</keyword>
<keyword evidence="21" id="KW-1185">Reference proteome</keyword>
<keyword evidence="13" id="KW-1015">Disulfide bond</keyword>
<feature type="transmembrane region" description="Helical" evidence="18">
    <location>
        <begin position="44"/>
        <end position="62"/>
    </location>
</feature>
<gene>
    <name evidence="20" type="primary">SERPINC1</name>
    <name evidence="20" type="synonym">serpinc1</name>
</gene>
<dbReference type="SUPFAM" id="SSF56574">
    <property type="entry name" value="Serpins"/>
    <property type="match status" value="1"/>
</dbReference>
<evidence type="ECO:0000256" key="10">
    <source>
        <dbReference type="ARBA" id="ARBA00022729"/>
    </source>
</evidence>
<evidence type="ECO:0000256" key="3">
    <source>
        <dbReference type="ARBA" id="ARBA00011096"/>
    </source>
</evidence>
<keyword evidence="5" id="KW-0964">Secreted</keyword>
<evidence type="ECO:0000313" key="20">
    <source>
        <dbReference type="Ensembl" id="ENSONIP00000009801.2"/>
    </source>
</evidence>